<name>C5LST5_PERM5</name>
<sequence length="320" mass="33168">MFFTTVATIVSAVAVASATEDSCLALCNKVDGCKTAKYGSYCKAWKEPAVCFGLVRRDDGSYCFQPTDKDCSGASISCDAGVIPTTVAPATTTITTAAPVTTTTSTTSKSTIATTTTAKPATTSSTTQTPVTTTTTATTSPTTVKSTTNTQAPTTTTTTTTTTAKPTTTTQSPTTTTTTTTTTATPSTTTSTTTTTTTTTTSTTTTTTTTTKSTTTTQAPTTTTTTTTPVFGGHFCGKVMGQSFDIDFTDGHATINVAGMMKMHADYKVNGSEMEFFNYDATLTKLMKMMHIDAVKATIVDANDVHVTIGSLIDTTVTRC</sequence>
<feature type="region of interest" description="Disordered" evidence="1">
    <location>
        <begin position="114"/>
        <end position="227"/>
    </location>
</feature>
<reference evidence="3 4" key="1">
    <citation type="submission" date="2008-07" db="EMBL/GenBank/DDBJ databases">
        <authorList>
            <person name="El-Sayed N."/>
            <person name="Caler E."/>
            <person name="Inman J."/>
            <person name="Amedeo P."/>
            <person name="Hass B."/>
            <person name="Wortman J."/>
        </authorList>
    </citation>
    <scope>NUCLEOTIDE SEQUENCE [LARGE SCALE GENOMIC DNA]</scope>
    <source>
        <strain evidence="4">ATCC 50983 / TXsc</strain>
    </source>
</reference>
<dbReference type="InParanoid" id="C5LST5"/>
<proteinExistence type="predicted"/>
<dbReference type="EMBL" id="GG685191">
    <property type="protein sequence ID" value="EER00326.1"/>
    <property type="molecule type" value="Genomic_DNA"/>
</dbReference>
<dbReference type="Proteomes" id="UP000007800">
    <property type="component" value="Unassembled WGS sequence"/>
</dbReference>
<keyword evidence="2" id="KW-0732">Signal</keyword>
<evidence type="ECO:0000256" key="2">
    <source>
        <dbReference type="SAM" id="SignalP"/>
    </source>
</evidence>
<evidence type="ECO:0000313" key="3">
    <source>
        <dbReference type="EMBL" id="EER00326.1"/>
    </source>
</evidence>
<protein>
    <submittedName>
        <fullName evidence="3">Merozoite surface protein 2, putative</fullName>
    </submittedName>
</protein>
<dbReference type="GeneID" id="9050068"/>
<evidence type="ECO:0000313" key="4">
    <source>
        <dbReference type="Proteomes" id="UP000007800"/>
    </source>
</evidence>
<keyword evidence="3" id="KW-0477">Merozoite</keyword>
<feature type="chain" id="PRO_5002952537" evidence="2">
    <location>
        <begin position="19"/>
        <end position="320"/>
    </location>
</feature>
<feature type="signal peptide" evidence="2">
    <location>
        <begin position="1"/>
        <end position="18"/>
    </location>
</feature>
<dbReference type="AlphaFoldDB" id="C5LST5"/>
<gene>
    <name evidence="3" type="ORF">Pmar_PMAR017185</name>
</gene>
<keyword evidence="4" id="KW-1185">Reference proteome</keyword>
<evidence type="ECO:0000256" key="1">
    <source>
        <dbReference type="SAM" id="MobiDB-lite"/>
    </source>
</evidence>
<accession>C5LST5</accession>
<dbReference type="RefSeq" id="XP_002767608.1">
    <property type="nucleotide sequence ID" value="XM_002767562.1"/>
</dbReference>
<organism evidence="4">
    <name type="scientific">Perkinsus marinus (strain ATCC 50983 / TXsc)</name>
    <dbReference type="NCBI Taxonomy" id="423536"/>
    <lineage>
        <taxon>Eukaryota</taxon>
        <taxon>Sar</taxon>
        <taxon>Alveolata</taxon>
        <taxon>Perkinsozoa</taxon>
        <taxon>Perkinsea</taxon>
        <taxon>Perkinsida</taxon>
        <taxon>Perkinsidae</taxon>
        <taxon>Perkinsus</taxon>
    </lineage>
</organism>